<accession>A0ABV5ZF30</accession>
<evidence type="ECO:0000259" key="12">
    <source>
        <dbReference type="PROSITE" id="PS50885"/>
    </source>
</evidence>
<dbReference type="CDD" id="cd00082">
    <property type="entry name" value="HisKA"/>
    <property type="match status" value="1"/>
</dbReference>
<keyword evidence="7" id="KW-0547">Nucleotide-binding</keyword>
<dbReference type="EMBL" id="JBHLZN010000006">
    <property type="protein sequence ID" value="MFB9887885.1"/>
    <property type="molecule type" value="Genomic_DNA"/>
</dbReference>
<keyword evidence="5" id="KW-0597">Phosphoprotein</keyword>
<keyword evidence="10" id="KW-0472">Membrane</keyword>
<dbReference type="GO" id="GO:0005524">
    <property type="term" value="F:ATP binding"/>
    <property type="evidence" value="ECO:0007669"/>
    <property type="project" value="UniProtKB-KW"/>
</dbReference>
<comment type="caution">
    <text evidence="13">The sequence shown here is derived from an EMBL/GenBank/DDBJ whole genome shotgun (WGS) entry which is preliminary data.</text>
</comment>
<dbReference type="SUPFAM" id="SSF55874">
    <property type="entry name" value="ATPase domain of HSP90 chaperone/DNA topoisomerase II/histidine kinase"/>
    <property type="match status" value="1"/>
</dbReference>
<gene>
    <name evidence="13" type="ORF">ACFFLH_15835</name>
</gene>
<evidence type="ECO:0000256" key="3">
    <source>
        <dbReference type="ARBA" id="ARBA00012438"/>
    </source>
</evidence>
<dbReference type="SMART" id="SM00388">
    <property type="entry name" value="HisKA"/>
    <property type="match status" value="1"/>
</dbReference>
<dbReference type="SMART" id="SM00304">
    <property type="entry name" value="HAMP"/>
    <property type="match status" value="1"/>
</dbReference>
<dbReference type="SMART" id="SM00387">
    <property type="entry name" value="HATPase_c"/>
    <property type="match status" value="1"/>
</dbReference>
<dbReference type="PRINTS" id="PR00344">
    <property type="entry name" value="BCTRLSENSOR"/>
</dbReference>
<keyword evidence="8" id="KW-0418">Kinase</keyword>
<comment type="catalytic activity">
    <reaction evidence="1">
        <text>ATP + protein L-histidine = ADP + protein N-phospho-L-histidine.</text>
        <dbReference type="EC" id="2.7.13.3"/>
    </reaction>
</comment>
<feature type="transmembrane region" description="Helical" evidence="10">
    <location>
        <begin position="7"/>
        <end position="28"/>
    </location>
</feature>
<organism evidence="13 14">
    <name type="scientific">Balneatrix alpica</name>
    <dbReference type="NCBI Taxonomy" id="75684"/>
    <lineage>
        <taxon>Bacteria</taxon>
        <taxon>Pseudomonadati</taxon>
        <taxon>Pseudomonadota</taxon>
        <taxon>Gammaproteobacteria</taxon>
        <taxon>Oceanospirillales</taxon>
        <taxon>Balneatrichaceae</taxon>
        <taxon>Balneatrix</taxon>
    </lineage>
</organism>
<dbReference type="SUPFAM" id="SSF47384">
    <property type="entry name" value="Homodimeric domain of signal transducing histidine kinase"/>
    <property type="match status" value="1"/>
</dbReference>
<keyword evidence="9 13" id="KW-0067">ATP-binding</keyword>
<dbReference type="InterPro" id="IPR050980">
    <property type="entry name" value="2C_sensor_his_kinase"/>
</dbReference>
<dbReference type="InterPro" id="IPR036097">
    <property type="entry name" value="HisK_dim/P_sf"/>
</dbReference>
<keyword evidence="6" id="KW-0808">Transferase</keyword>
<keyword evidence="10" id="KW-0812">Transmembrane</keyword>
<feature type="domain" description="HAMP" evidence="12">
    <location>
        <begin position="158"/>
        <end position="210"/>
    </location>
</feature>
<dbReference type="InterPro" id="IPR036890">
    <property type="entry name" value="HATPase_C_sf"/>
</dbReference>
<dbReference type="PANTHER" id="PTHR44936">
    <property type="entry name" value="SENSOR PROTEIN CREC"/>
    <property type="match status" value="1"/>
</dbReference>
<keyword evidence="4" id="KW-1003">Cell membrane</keyword>
<comment type="subcellular location">
    <subcellularLocation>
        <location evidence="2">Cell membrane</location>
        <topology evidence="2">Multi-pass membrane protein</topology>
    </subcellularLocation>
</comment>
<dbReference type="SUPFAM" id="SSF158472">
    <property type="entry name" value="HAMP domain-like"/>
    <property type="match status" value="1"/>
</dbReference>
<name>A0ABV5ZF30_9GAMM</name>
<feature type="transmembrane region" description="Helical" evidence="10">
    <location>
        <begin position="140"/>
        <end position="160"/>
    </location>
</feature>
<evidence type="ECO:0000259" key="11">
    <source>
        <dbReference type="PROSITE" id="PS50109"/>
    </source>
</evidence>
<evidence type="ECO:0000256" key="5">
    <source>
        <dbReference type="ARBA" id="ARBA00022553"/>
    </source>
</evidence>
<dbReference type="Pfam" id="PF02518">
    <property type="entry name" value="HATPase_c"/>
    <property type="match status" value="1"/>
</dbReference>
<keyword evidence="14" id="KW-1185">Reference proteome</keyword>
<dbReference type="RefSeq" id="WP_027312516.1">
    <property type="nucleotide sequence ID" value="NZ_JAUESS010000012.1"/>
</dbReference>
<evidence type="ECO:0000256" key="7">
    <source>
        <dbReference type="ARBA" id="ARBA00022741"/>
    </source>
</evidence>
<keyword evidence="10" id="KW-1133">Transmembrane helix</keyword>
<evidence type="ECO:0000256" key="10">
    <source>
        <dbReference type="SAM" id="Phobius"/>
    </source>
</evidence>
<dbReference type="Proteomes" id="UP001589628">
    <property type="component" value="Unassembled WGS sequence"/>
</dbReference>
<evidence type="ECO:0000313" key="14">
    <source>
        <dbReference type="Proteomes" id="UP001589628"/>
    </source>
</evidence>
<dbReference type="InterPro" id="IPR003660">
    <property type="entry name" value="HAMP_dom"/>
</dbReference>
<dbReference type="PROSITE" id="PS50885">
    <property type="entry name" value="HAMP"/>
    <property type="match status" value="1"/>
</dbReference>
<dbReference type="InterPro" id="IPR004358">
    <property type="entry name" value="Sig_transdc_His_kin-like_C"/>
</dbReference>
<dbReference type="CDD" id="cd06225">
    <property type="entry name" value="HAMP"/>
    <property type="match status" value="1"/>
</dbReference>
<evidence type="ECO:0000256" key="6">
    <source>
        <dbReference type="ARBA" id="ARBA00022679"/>
    </source>
</evidence>
<dbReference type="EC" id="2.7.13.3" evidence="3"/>
<dbReference type="Pfam" id="PF00512">
    <property type="entry name" value="HisKA"/>
    <property type="match status" value="1"/>
</dbReference>
<evidence type="ECO:0000256" key="2">
    <source>
        <dbReference type="ARBA" id="ARBA00004651"/>
    </source>
</evidence>
<evidence type="ECO:0000256" key="9">
    <source>
        <dbReference type="ARBA" id="ARBA00022840"/>
    </source>
</evidence>
<feature type="domain" description="Histidine kinase" evidence="11">
    <location>
        <begin position="218"/>
        <end position="427"/>
    </location>
</feature>
<dbReference type="InterPro" id="IPR005467">
    <property type="entry name" value="His_kinase_dom"/>
</dbReference>
<evidence type="ECO:0000313" key="13">
    <source>
        <dbReference type="EMBL" id="MFB9887885.1"/>
    </source>
</evidence>
<dbReference type="Gene3D" id="1.10.287.130">
    <property type="match status" value="1"/>
</dbReference>
<dbReference type="Gene3D" id="3.30.565.10">
    <property type="entry name" value="Histidine kinase-like ATPase, C-terminal domain"/>
    <property type="match status" value="1"/>
</dbReference>
<reference evidence="13 14" key="1">
    <citation type="submission" date="2024-09" db="EMBL/GenBank/DDBJ databases">
        <authorList>
            <person name="Sun Q."/>
            <person name="Mori K."/>
        </authorList>
    </citation>
    <scope>NUCLEOTIDE SEQUENCE [LARGE SCALE GENOMIC DNA]</scope>
    <source>
        <strain evidence="13 14">ATCC 51285</strain>
    </source>
</reference>
<dbReference type="PROSITE" id="PS50109">
    <property type="entry name" value="HIS_KIN"/>
    <property type="match status" value="1"/>
</dbReference>
<protein>
    <recommendedName>
        <fullName evidence="3">histidine kinase</fullName>
        <ecNumber evidence="3">2.7.13.3</ecNumber>
    </recommendedName>
</protein>
<dbReference type="Gene3D" id="6.10.340.10">
    <property type="match status" value="1"/>
</dbReference>
<dbReference type="InterPro" id="IPR003661">
    <property type="entry name" value="HisK_dim/P_dom"/>
</dbReference>
<sequence>MARLFITLYLGLVASLIIIVLVLELLVLQPWVADLERRDSIRDFQGLTTFIEMLNLDNSLSLIAPQMEEAFANSNVKIKFRPLGEFTDVQTELQALEPGDFYLQPTDEDPLVYYRFEEADWVLRVGPIETIPELEQAANIILALLLLAMALACLLWLYLLQRKLKRLEQGALSLAEGNLAARVPEEGRWRIGHLNASFNLMAERISRLLHSHKQLTNAVAHELRTPIFRLRLQLDMLQQAPEQERQELMQGIAEDIDELDTLVEELLEYARMERTEAKLELSQISLNHWLAAQIEHLRPESPLALGLQLPSQIIPQEVDERLFSRALHNLVRNAFHHAKRQVQVSLIQQGTNIHILVEDDGPGVAPEEREQIFSPFTRLNSSRSQGGYGLGLSIVREVMRLHNGQVCVSASHTLGGACFELILPQPIQSHTEQG</sequence>
<evidence type="ECO:0000256" key="4">
    <source>
        <dbReference type="ARBA" id="ARBA00022475"/>
    </source>
</evidence>
<dbReference type="InterPro" id="IPR003594">
    <property type="entry name" value="HATPase_dom"/>
</dbReference>
<dbReference type="Pfam" id="PF00672">
    <property type="entry name" value="HAMP"/>
    <property type="match status" value="1"/>
</dbReference>
<dbReference type="PANTHER" id="PTHR44936:SF10">
    <property type="entry name" value="SENSOR PROTEIN RSTB"/>
    <property type="match status" value="1"/>
</dbReference>
<evidence type="ECO:0000256" key="1">
    <source>
        <dbReference type="ARBA" id="ARBA00000085"/>
    </source>
</evidence>
<proteinExistence type="predicted"/>
<evidence type="ECO:0000256" key="8">
    <source>
        <dbReference type="ARBA" id="ARBA00022777"/>
    </source>
</evidence>